<reference evidence="6 7" key="1">
    <citation type="submission" date="2024-11" db="EMBL/GenBank/DDBJ databases">
        <title>Adaptive evolution of stress response genes in parasites aligns with host niche diversity.</title>
        <authorList>
            <person name="Hahn C."/>
            <person name="Resl P."/>
        </authorList>
    </citation>
    <scope>NUCLEOTIDE SEQUENCE [LARGE SCALE GENOMIC DNA]</scope>
    <source>
        <strain evidence="6">EGGRZ-B1_66</strain>
        <tissue evidence="6">Body</tissue>
    </source>
</reference>
<dbReference type="PANTHER" id="PTHR12558">
    <property type="entry name" value="CELL DIVISION CYCLE 16,23,27"/>
    <property type="match status" value="1"/>
</dbReference>
<evidence type="ECO:0000256" key="1">
    <source>
        <dbReference type="ARBA" id="ARBA00022803"/>
    </source>
</evidence>
<evidence type="ECO:0000256" key="4">
    <source>
        <dbReference type="PROSITE-ProRule" id="PRU00339"/>
    </source>
</evidence>
<dbReference type="Pfam" id="PF13181">
    <property type="entry name" value="TPR_8"/>
    <property type="match status" value="3"/>
</dbReference>
<keyword evidence="1 4" id="KW-0802">TPR repeat</keyword>
<dbReference type="SMART" id="SM00028">
    <property type="entry name" value="TPR"/>
    <property type="match status" value="7"/>
</dbReference>
<feature type="region of interest" description="Disordered" evidence="5">
    <location>
        <begin position="823"/>
        <end position="846"/>
    </location>
</feature>
<feature type="repeat" description="TPR" evidence="4">
    <location>
        <begin position="35"/>
        <end position="68"/>
    </location>
</feature>
<feature type="compositionally biased region" description="Polar residues" evidence="5">
    <location>
        <begin position="225"/>
        <end position="236"/>
    </location>
</feature>
<evidence type="ECO:0000256" key="3">
    <source>
        <dbReference type="ARBA" id="ARBA00039307"/>
    </source>
</evidence>
<feature type="repeat" description="TPR" evidence="4">
    <location>
        <begin position="454"/>
        <end position="487"/>
    </location>
</feature>
<gene>
    <name evidence="6" type="primary">CDC27</name>
    <name evidence="6" type="ORF">Ciccas_004047</name>
</gene>
<dbReference type="InterPro" id="IPR011990">
    <property type="entry name" value="TPR-like_helical_dom_sf"/>
</dbReference>
<evidence type="ECO:0000313" key="7">
    <source>
        <dbReference type="Proteomes" id="UP001626550"/>
    </source>
</evidence>
<dbReference type="Gene3D" id="1.25.40.10">
    <property type="entry name" value="Tetratricopeptide repeat domain"/>
    <property type="match status" value="4"/>
</dbReference>
<feature type="region of interest" description="Disordered" evidence="5">
    <location>
        <begin position="225"/>
        <end position="245"/>
    </location>
</feature>
<dbReference type="InterPro" id="IPR019734">
    <property type="entry name" value="TPR_rpt"/>
</dbReference>
<comment type="similarity">
    <text evidence="2">Belongs to the APC3/CDC27 family.</text>
</comment>
<dbReference type="PANTHER" id="PTHR12558:SF13">
    <property type="entry name" value="CELL DIVISION CYCLE PROTEIN 27 HOMOLOG"/>
    <property type="match status" value="1"/>
</dbReference>
<keyword evidence="7" id="KW-1185">Reference proteome</keyword>
<comment type="caution">
    <text evidence="6">The sequence shown here is derived from an EMBL/GenBank/DDBJ whole genome shotgun (WGS) entry which is preliminary data.</text>
</comment>
<dbReference type="SUPFAM" id="SSF48452">
    <property type="entry name" value="TPR-like"/>
    <property type="match status" value="2"/>
</dbReference>
<evidence type="ECO:0000256" key="5">
    <source>
        <dbReference type="SAM" id="MobiDB-lite"/>
    </source>
</evidence>
<sequence length="846" mass="94668">MGQLNDAKKVILGNGAQFSNACKKILLEEFSEQAAFVFQMLGDIFRASQDTNEAIKCYEACLQSNPLMWSCFEKLCRLKPDVDPKKYFRMNSSIRLTVPKNMDVLSLSPNVGNYDSIMSRENINPSKTEDFSALEKAVMCDVANTNQRIFNSQNTNIHNSPFHTPDNAAFPIDVKPLAPKTQRKDSSFDLCVPPSPLFACFPVFTHSRHIVADFSDFSRSKLESTQLQSGNRQLRNARSKNDDEVVGPNLRPRTRLQMHKAISSTPVAEISPCPNKDQENCRSELPPAEVGASKEELLEVSDDATDVRTLSVNAYLNFLQILGKAYSLMVQFRCQDCANKLAKIPARHLATTRLLTWAASCYMHIGEYKGAKRLFQEARTYEPWQLLGMDLYSTVLWHLKDHVAISSLAHELFKLDQNAPEVWCAAGNCFSLNKESHIAIKFFQQALKANPHHSYAAALLGHEFMVNRNMYLALSAFQHALSIEPRLYSALFGISNVYFTQEQYREAEMHLVLAVRIFPRSSELLTHLGVVRAKLGWYGIEVSSHLKKKTSNGSASAAVPTTEELGAEELFCVDDKSLQMDRKGSALHCFNLALILNPKNYLARFHRACLLYSLHYLQVSINELKELASLNPREPCIHILIGNAYNRLGEYAMAQIHFTKAMDMEALVPSNEANVTVGLNGFQKERVASRLLLADMAEDDVELSSTARSMLMHQSLEGGEASGPVSRDVPTLTSLLDNSSMSGIAADDAGSETEDTRAVRTVSSSSDELNYPPATRSARRAQRAVELSPTRPGLERWADLDMVRYTTRSRRRLNARRSVGGVIPAQHSSPMRWNDEDADDSTMLMD</sequence>
<evidence type="ECO:0000256" key="2">
    <source>
        <dbReference type="ARBA" id="ARBA00038210"/>
    </source>
</evidence>
<accession>A0ABD2QCN3</accession>
<protein>
    <recommendedName>
        <fullName evidence="3">Cell division cycle protein 27 homolog</fullName>
    </recommendedName>
</protein>
<dbReference type="EMBL" id="JBJKFK010000403">
    <property type="protein sequence ID" value="KAL3317294.1"/>
    <property type="molecule type" value="Genomic_DNA"/>
</dbReference>
<dbReference type="Proteomes" id="UP001626550">
    <property type="component" value="Unassembled WGS sequence"/>
</dbReference>
<dbReference type="PROSITE" id="PS50005">
    <property type="entry name" value="TPR"/>
    <property type="match status" value="3"/>
</dbReference>
<evidence type="ECO:0000313" key="6">
    <source>
        <dbReference type="EMBL" id="KAL3317294.1"/>
    </source>
</evidence>
<dbReference type="AlphaFoldDB" id="A0ABD2QCN3"/>
<name>A0ABD2QCN3_9PLAT</name>
<organism evidence="6 7">
    <name type="scientific">Cichlidogyrus casuarinus</name>
    <dbReference type="NCBI Taxonomy" id="1844966"/>
    <lineage>
        <taxon>Eukaryota</taxon>
        <taxon>Metazoa</taxon>
        <taxon>Spiralia</taxon>
        <taxon>Lophotrochozoa</taxon>
        <taxon>Platyhelminthes</taxon>
        <taxon>Monogenea</taxon>
        <taxon>Monopisthocotylea</taxon>
        <taxon>Dactylogyridea</taxon>
        <taxon>Ancyrocephalidae</taxon>
        <taxon>Cichlidogyrus</taxon>
    </lineage>
</organism>
<feature type="repeat" description="TPR" evidence="4">
    <location>
        <begin position="420"/>
        <end position="453"/>
    </location>
</feature>
<proteinExistence type="inferred from homology"/>
<feature type="region of interest" description="Disordered" evidence="5">
    <location>
        <begin position="741"/>
        <end position="787"/>
    </location>
</feature>